<comment type="caution">
    <text evidence="2">The sequence shown here is derived from an EMBL/GenBank/DDBJ whole genome shotgun (WGS) entry which is preliminary data.</text>
</comment>
<proteinExistence type="predicted"/>
<name>A0ABT1RAE7_9HYPH</name>
<reference evidence="2" key="1">
    <citation type="submission" date="2021-07" db="EMBL/GenBank/DDBJ databases">
        <title>Shinella sp. nov., a novel member of the genus Shinella from water.</title>
        <authorList>
            <person name="Deng Y."/>
        </authorList>
    </citation>
    <scope>NUCLEOTIDE SEQUENCE</scope>
    <source>
        <strain evidence="2">CPCC 100929</strain>
    </source>
</reference>
<gene>
    <name evidence="2" type="ORF">GB927_019035</name>
</gene>
<dbReference type="PIRSF" id="PIRSF021497">
    <property type="entry name" value="Sulphotransferase_Stf0"/>
    <property type="match status" value="1"/>
</dbReference>
<dbReference type="RefSeq" id="WP_256118792.1">
    <property type="nucleotide sequence ID" value="NZ_WHSB02000007.1"/>
</dbReference>
<dbReference type="InterPro" id="IPR027417">
    <property type="entry name" value="P-loop_NTPase"/>
</dbReference>
<dbReference type="SUPFAM" id="SSF52540">
    <property type="entry name" value="P-loop containing nucleoside triphosphate hydrolases"/>
    <property type="match status" value="1"/>
</dbReference>
<evidence type="ECO:0000313" key="3">
    <source>
        <dbReference type="Proteomes" id="UP000996601"/>
    </source>
</evidence>
<keyword evidence="3" id="KW-1185">Reference proteome</keyword>
<accession>A0ABT1RAE7</accession>
<feature type="domain" description="Sulphotransferase Stf0" evidence="1">
    <location>
        <begin position="6"/>
        <end position="249"/>
    </location>
</feature>
<dbReference type="Gene3D" id="3.40.50.300">
    <property type="entry name" value="P-loop containing nucleotide triphosphate hydrolases"/>
    <property type="match status" value="1"/>
</dbReference>
<evidence type="ECO:0000259" key="1">
    <source>
        <dbReference type="Pfam" id="PF09037"/>
    </source>
</evidence>
<dbReference type="Proteomes" id="UP000996601">
    <property type="component" value="Unassembled WGS sequence"/>
</dbReference>
<dbReference type="Pfam" id="PF09037">
    <property type="entry name" value="Sulphotransf"/>
    <property type="match status" value="1"/>
</dbReference>
<dbReference type="EMBL" id="WHSB02000007">
    <property type="protein sequence ID" value="MCQ4632153.1"/>
    <property type="molecule type" value="Genomic_DNA"/>
</dbReference>
<evidence type="ECO:0000313" key="2">
    <source>
        <dbReference type="EMBL" id="MCQ4632153.1"/>
    </source>
</evidence>
<sequence>MARYSSYVICTSPRSGSTLLCKLLAATGIAGNPASLFYRPTLSDWLARLGLTPPESATEREMLETIFESGIHKGRGDTAIFGLRQQRHGFEFLCEKLAILHPGDLSDSERFQRVFGTTLFIHLTRADKLAQAVSYLKAEQTGLWHLAPDGTELERTAPHRAPVYDGDAIRACVETMTDYDRAWEAWFEREAIAPLSLSYDDLSNDPQGTLRTVLIRLGLDPAAADEITPGVRKLADHTSQEWVARFRAENSVA</sequence>
<dbReference type="InterPro" id="IPR015124">
    <property type="entry name" value="Stf0"/>
</dbReference>
<protein>
    <submittedName>
        <fullName evidence="2">Stf0 sulfotransferase family protein</fullName>
    </submittedName>
</protein>
<organism evidence="2 3">
    <name type="scientific">Shinella lacus</name>
    <dbReference type="NCBI Taxonomy" id="2654216"/>
    <lineage>
        <taxon>Bacteria</taxon>
        <taxon>Pseudomonadati</taxon>
        <taxon>Pseudomonadota</taxon>
        <taxon>Alphaproteobacteria</taxon>
        <taxon>Hyphomicrobiales</taxon>
        <taxon>Rhizobiaceae</taxon>
        <taxon>Shinella</taxon>
    </lineage>
</organism>
<dbReference type="InterPro" id="IPR024628">
    <property type="entry name" value="Sulfotransferase_Stf0_dom"/>
</dbReference>